<evidence type="ECO:0000313" key="1">
    <source>
        <dbReference type="EMBL" id="KAH1082106.1"/>
    </source>
</evidence>
<gene>
    <name evidence="1" type="ORF">J1N35_021867</name>
</gene>
<comment type="caution">
    <text evidence="1">The sequence shown here is derived from an EMBL/GenBank/DDBJ whole genome shotgun (WGS) entry which is preliminary data.</text>
</comment>
<dbReference type="Proteomes" id="UP000828251">
    <property type="component" value="Unassembled WGS sequence"/>
</dbReference>
<sequence>MTNLWHVVKGVQILDLGEKRFLFKFFHRIDMIQIHDVPKGFRNEALARQLGDFFGKFVKYDNASLGRGFLEFLTGHGDSFCSARMPLRVEVAEMGWDLSLRAKSKRALTINIIWLKEEEVWEKKDHDSKESTIEWGKGKKWAKRESDVCTNETNMGSLVVKEGKGMGRNYLLSMVAKGQANRLQ</sequence>
<proteinExistence type="predicted"/>
<dbReference type="OrthoDB" id="1001312at2759"/>
<keyword evidence="2" id="KW-1185">Reference proteome</keyword>
<evidence type="ECO:0000313" key="2">
    <source>
        <dbReference type="Proteomes" id="UP000828251"/>
    </source>
</evidence>
<evidence type="ECO:0008006" key="3">
    <source>
        <dbReference type="Google" id="ProtNLM"/>
    </source>
</evidence>
<reference evidence="1 2" key="1">
    <citation type="journal article" date="2021" name="Plant Biotechnol. J.">
        <title>Multi-omics assisted identification of the key and species-specific regulatory components of drought-tolerant mechanisms in Gossypium stocksii.</title>
        <authorList>
            <person name="Yu D."/>
            <person name="Ke L."/>
            <person name="Zhang D."/>
            <person name="Wu Y."/>
            <person name="Sun Y."/>
            <person name="Mei J."/>
            <person name="Sun J."/>
            <person name="Sun Y."/>
        </authorList>
    </citation>
    <scope>NUCLEOTIDE SEQUENCE [LARGE SCALE GENOMIC DNA]</scope>
    <source>
        <strain evidence="2">cv. E1</strain>
        <tissue evidence="1">Leaf</tissue>
    </source>
</reference>
<organism evidence="1 2">
    <name type="scientific">Gossypium stocksii</name>
    <dbReference type="NCBI Taxonomy" id="47602"/>
    <lineage>
        <taxon>Eukaryota</taxon>
        <taxon>Viridiplantae</taxon>
        <taxon>Streptophyta</taxon>
        <taxon>Embryophyta</taxon>
        <taxon>Tracheophyta</taxon>
        <taxon>Spermatophyta</taxon>
        <taxon>Magnoliopsida</taxon>
        <taxon>eudicotyledons</taxon>
        <taxon>Gunneridae</taxon>
        <taxon>Pentapetalae</taxon>
        <taxon>rosids</taxon>
        <taxon>malvids</taxon>
        <taxon>Malvales</taxon>
        <taxon>Malvaceae</taxon>
        <taxon>Malvoideae</taxon>
        <taxon>Gossypium</taxon>
    </lineage>
</organism>
<dbReference type="AlphaFoldDB" id="A0A9D3VFB5"/>
<dbReference type="EMBL" id="JAIQCV010000007">
    <property type="protein sequence ID" value="KAH1082106.1"/>
    <property type="molecule type" value="Genomic_DNA"/>
</dbReference>
<accession>A0A9D3VFB5</accession>
<name>A0A9D3VFB5_9ROSI</name>
<protein>
    <recommendedName>
        <fullName evidence="3">DUF4283 domain-containing protein</fullName>
    </recommendedName>
</protein>